<evidence type="ECO:0000256" key="2">
    <source>
        <dbReference type="ARBA" id="ARBA00022801"/>
    </source>
</evidence>
<dbReference type="RefSeq" id="XP_002509332.1">
    <property type="nucleotide sequence ID" value="XM_002509286.1"/>
</dbReference>
<evidence type="ECO:0000313" key="5">
    <source>
        <dbReference type="Proteomes" id="UP000002009"/>
    </source>
</evidence>
<evidence type="ECO:0000256" key="3">
    <source>
        <dbReference type="SAM" id="SignalP"/>
    </source>
</evidence>
<dbReference type="PANTHER" id="PTHR43037">
    <property type="entry name" value="UNNAMED PRODUCT-RELATED"/>
    <property type="match status" value="1"/>
</dbReference>
<feature type="signal peptide" evidence="3">
    <location>
        <begin position="1"/>
        <end position="20"/>
    </location>
</feature>
<name>C1FJG6_MICCC</name>
<evidence type="ECO:0000256" key="1">
    <source>
        <dbReference type="ARBA" id="ARBA00022729"/>
    </source>
</evidence>
<dbReference type="Proteomes" id="UP000002009">
    <property type="component" value="Chromosome 12"/>
</dbReference>
<dbReference type="InterPro" id="IPR050955">
    <property type="entry name" value="Plant_Biomass_Hydrol_Est"/>
</dbReference>
<dbReference type="OrthoDB" id="424610at2759"/>
<protein>
    <recommendedName>
        <fullName evidence="6">Feruloyl esterase</fullName>
    </recommendedName>
</protein>
<evidence type="ECO:0008006" key="6">
    <source>
        <dbReference type="Google" id="ProtNLM"/>
    </source>
</evidence>
<keyword evidence="1 3" id="KW-0732">Signal</keyword>
<dbReference type="Pfam" id="PF10503">
    <property type="entry name" value="Esterase_PHB"/>
    <property type="match status" value="1"/>
</dbReference>
<keyword evidence="2" id="KW-0378">Hydrolase</keyword>
<dbReference type="OMA" id="MANRMAC"/>
<dbReference type="KEGG" id="mis:MICPUN_62995"/>
<dbReference type="PANTHER" id="PTHR43037:SF5">
    <property type="entry name" value="FERULOYL ESTERASE"/>
    <property type="match status" value="1"/>
</dbReference>
<evidence type="ECO:0000313" key="4">
    <source>
        <dbReference type="EMBL" id="ACO70590.1"/>
    </source>
</evidence>
<reference evidence="4 5" key="1">
    <citation type="journal article" date="2009" name="Science">
        <title>Green evolution and dynamic adaptations revealed by genomes of the marine picoeukaryotes Micromonas.</title>
        <authorList>
            <person name="Worden A.Z."/>
            <person name="Lee J.H."/>
            <person name="Mock T."/>
            <person name="Rouze P."/>
            <person name="Simmons M.P."/>
            <person name="Aerts A.L."/>
            <person name="Allen A.E."/>
            <person name="Cuvelier M.L."/>
            <person name="Derelle E."/>
            <person name="Everett M.V."/>
            <person name="Foulon E."/>
            <person name="Grimwood J."/>
            <person name="Gundlach H."/>
            <person name="Henrissat B."/>
            <person name="Napoli C."/>
            <person name="McDonald S.M."/>
            <person name="Parker M.S."/>
            <person name="Rombauts S."/>
            <person name="Salamov A."/>
            <person name="Von Dassow P."/>
            <person name="Badger J.H."/>
            <person name="Coutinho P.M."/>
            <person name="Demir E."/>
            <person name="Dubchak I."/>
            <person name="Gentemann C."/>
            <person name="Eikrem W."/>
            <person name="Gready J.E."/>
            <person name="John U."/>
            <person name="Lanier W."/>
            <person name="Lindquist E.A."/>
            <person name="Lucas S."/>
            <person name="Mayer K.F."/>
            <person name="Moreau H."/>
            <person name="Not F."/>
            <person name="Otillar R."/>
            <person name="Panaud O."/>
            <person name="Pangilinan J."/>
            <person name="Paulsen I."/>
            <person name="Piegu B."/>
            <person name="Poliakov A."/>
            <person name="Robbens S."/>
            <person name="Schmutz J."/>
            <person name="Toulza E."/>
            <person name="Wyss T."/>
            <person name="Zelensky A."/>
            <person name="Zhou K."/>
            <person name="Armbrust E.V."/>
            <person name="Bhattacharya D."/>
            <person name="Goodenough U.W."/>
            <person name="Van de Peer Y."/>
            <person name="Grigoriev I.V."/>
        </authorList>
    </citation>
    <scope>NUCLEOTIDE SEQUENCE [LARGE SCALE GENOMIC DNA]</scope>
    <source>
        <strain evidence="5">RCC299 / NOUM17</strain>
    </source>
</reference>
<dbReference type="InterPro" id="IPR029058">
    <property type="entry name" value="AB_hydrolase_fold"/>
</dbReference>
<dbReference type="GO" id="GO:0016787">
    <property type="term" value="F:hydrolase activity"/>
    <property type="evidence" value="ECO:0007669"/>
    <property type="project" value="UniProtKB-KW"/>
</dbReference>
<dbReference type="InterPro" id="IPR010126">
    <property type="entry name" value="Esterase_phb"/>
</dbReference>
<dbReference type="InParanoid" id="C1FJG6"/>
<accession>C1FJG6</accession>
<keyword evidence="5" id="KW-1185">Reference proteome</keyword>
<proteinExistence type="predicted"/>
<feature type="chain" id="PRO_5002909510" description="Feruloyl esterase" evidence="3">
    <location>
        <begin position="21"/>
        <end position="386"/>
    </location>
</feature>
<organism evidence="4 5">
    <name type="scientific">Micromonas commoda (strain RCC299 / NOUM17 / CCMP2709)</name>
    <name type="common">Picoplanktonic green alga</name>
    <dbReference type="NCBI Taxonomy" id="296587"/>
    <lineage>
        <taxon>Eukaryota</taxon>
        <taxon>Viridiplantae</taxon>
        <taxon>Chlorophyta</taxon>
        <taxon>Mamiellophyceae</taxon>
        <taxon>Mamiellales</taxon>
        <taxon>Mamiellaceae</taxon>
        <taxon>Micromonas</taxon>
    </lineage>
</organism>
<dbReference type="Gene3D" id="3.40.50.1820">
    <property type="entry name" value="alpha/beta hydrolase"/>
    <property type="match status" value="1"/>
</dbReference>
<gene>
    <name evidence="4" type="ORF">MICPUN_62995</name>
</gene>
<dbReference type="AlphaFoldDB" id="C1FJG6"/>
<sequence length="386" mass="41015">MRFLALAFAIILSHAPRAYAGSLGAQGGDAPEEPFLSLMGRTKLRVPIATTTDVDVFASSSYSASASPGAPLLVFLHGFCLPDAEQQSYSVNALRYNAGGGQIPRQQTLSQFNADWSLDVAERGPFLYAAPTAPHFTRKCALCNIGLDSPNAGDMLTVRFINSTLERVAPAWHCPAWDGSDACCNPEFSGASDDVEYVLQLVDAIKFRHNVDPDRVYLFGIATGGFMANRIACQAPESFAGIATFAGSVWAEKSRCDPPAGASTNVLNIHGDADLTVPIEGGVNFAGVPFPGQNKTVDTFATTFGCEPAIASPPGTVTLPVGDGSAQREVDARVVTFGGCANGVEVEQWTLPGVDHFMENPTSYAMFDAALEWLASKNRRDHRSVA</sequence>
<dbReference type="GeneID" id="8247977"/>
<dbReference type="EMBL" id="CP001577">
    <property type="protein sequence ID" value="ACO70590.1"/>
    <property type="molecule type" value="Genomic_DNA"/>
</dbReference>
<dbReference type="GO" id="GO:0005576">
    <property type="term" value="C:extracellular region"/>
    <property type="evidence" value="ECO:0007669"/>
    <property type="project" value="InterPro"/>
</dbReference>
<dbReference type="SUPFAM" id="SSF53474">
    <property type="entry name" value="alpha/beta-Hydrolases"/>
    <property type="match status" value="1"/>
</dbReference>